<evidence type="ECO:0000313" key="4">
    <source>
        <dbReference type="Proteomes" id="UP000321947"/>
    </source>
</evidence>
<reference evidence="3 4" key="1">
    <citation type="submission" date="2019-08" db="EMBL/GenBank/DDBJ databases">
        <title>Draft genome sequences of two oriental melons (Cucumis melo L. var makuwa).</title>
        <authorList>
            <person name="Kwon S.-Y."/>
        </authorList>
    </citation>
    <scope>NUCLEOTIDE SEQUENCE [LARGE SCALE GENOMIC DNA]</scope>
    <source>
        <strain evidence="4">cv. Chang Bougi</strain>
        <strain evidence="3">cv. SW 3</strain>
        <tissue evidence="1">Leaf</tissue>
    </source>
</reference>
<evidence type="ECO:0000313" key="1">
    <source>
        <dbReference type="EMBL" id="KAA0026024.1"/>
    </source>
</evidence>
<dbReference type="Proteomes" id="UP000321393">
    <property type="component" value="Unassembled WGS sequence"/>
</dbReference>
<evidence type="ECO:0000313" key="2">
    <source>
        <dbReference type="EMBL" id="TYK22828.1"/>
    </source>
</evidence>
<proteinExistence type="predicted"/>
<dbReference type="EMBL" id="SSTD01004786">
    <property type="protein sequence ID" value="TYK22828.1"/>
    <property type="molecule type" value="Genomic_DNA"/>
</dbReference>
<gene>
    <name evidence="2" type="ORF">E5676_scaffold115G00050</name>
    <name evidence="1" type="ORF">E6C27_scaffold581G00030</name>
</gene>
<dbReference type="EMBL" id="SSTE01022985">
    <property type="protein sequence ID" value="KAA0026024.1"/>
    <property type="molecule type" value="Genomic_DNA"/>
</dbReference>
<sequence>MKVNPKCDGGGNGQEQERERRFVLTDGKFLKTLDRGLGVKNTTNWKWDFLFVNLDANDSSLEGLIWSSTKEDSAATAAPVVHDVDGFGSGFSSSIE</sequence>
<dbReference type="AlphaFoldDB" id="A0A5A7SK04"/>
<protein>
    <submittedName>
        <fullName evidence="1">Hsp70 nucleotide exchange factor FES1</fullName>
    </submittedName>
</protein>
<organism evidence="1 3">
    <name type="scientific">Cucumis melo var. makuwa</name>
    <name type="common">Oriental melon</name>
    <dbReference type="NCBI Taxonomy" id="1194695"/>
    <lineage>
        <taxon>Eukaryota</taxon>
        <taxon>Viridiplantae</taxon>
        <taxon>Streptophyta</taxon>
        <taxon>Embryophyta</taxon>
        <taxon>Tracheophyta</taxon>
        <taxon>Spermatophyta</taxon>
        <taxon>Magnoliopsida</taxon>
        <taxon>eudicotyledons</taxon>
        <taxon>Gunneridae</taxon>
        <taxon>Pentapetalae</taxon>
        <taxon>rosids</taxon>
        <taxon>fabids</taxon>
        <taxon>Cucurbitales</taxon>
        <taxon>Cucurbitaceae</taxon>
        <taxon>Benincaseae</taxon>
        <taxon>Cucumis</taxon>
    </lineage>
</organism>
<accession>A0A5A7SK04</accession>
<name>A0A5A7SK04_CUCMM</name>
<comment type="caution">
    <text evidence="1">The sequence shown here is derived from an EMBL/GenBank/DDBJ whole genome shotgun (WGS) entry which is preliminary data.</text>
</comment>
<evidence type="ECO:0000313" key="3">
    <source>
        <dbReference type="Proteomes" id="UP000321393"/>
    </source>
</evidence>
<dbReference type="OrthoDB" id="10250458at2759"/>
<dbReference type="Proteomes" id="UP000321947">
    <property type="component" value="Unassembled WGS sequence"/>
</dbReference>